<dbReference type="SUPFAM" id="SSF51412">
    <property type="entry name" value="Inosine monophosphate dehydrogenase (IMPDH)"/>
    <property type="match status" value="1"/>
</dbReference>
<dbReference type="PANTHER" id="PTHR42747">
    <property type="entry name" value="NITRONATE MONOOXYGENASE-RELATED"/>
    <property type="match status" value="1"/>
</dbReference>
<evidence type="ECO:0000256" key="1">
    <source>
        <dbReference type="ARBA" id="ARBA00009881"/>
    </source>
</evidence>
<dbReference type="CDD" id="cd04730">
    <property type="entry name" value="NPD_like"/>
    <property type="match status" value="1"/>
</dbReference>
<evidence type="ECO:0000256" key="3">
    <source>
        <dbReference type="ARBA" id="ARBA00022643"/>
    </source>
</evidence>
<keyword evidence="4" id="KW-0560">Oxidoreductase</keyword>
<keyword evidence="5 6" id="KW-0503">Monooxygenase</keyword>
<gene>
    <name evidence="6" type="ORF">FNL38_102911</name>
</gene>
<dbReference type="PANTHER" id="PTHR42747:SF4">
    <property type="entry name" value="BLR1330 PROTEIN"/>
    <property type="match status" value="1"/>
</dbReference>
<evidence type="ECO:0000256" key="2">
    <source>
        <dbReference type="ARBA" id="ARBA00022630"/>
    </source>
</evidence>
<sequence length="335" mass="35479">MKSDVPPGFRTRFGARLRIPLIAAPMLRVSGPEVVSAACAAGVVGAFPTANARTAEELDSWLATFDRANEESGGELAPYCPNLIMRAPRLADDVACLVRRRVEMVIASVGSPAPIIGPLHDIGAAVFADVGTLRHAEKAVEAGADGLVLLSAGAGGQTGWMNPFAFIRGVREFFDGTVILAGGISDGQALWAAEVAGFDAAYMGTRFIASDESSASAQYKDMLVESTMDDVVLTNAFTGLRTNMLAPSIRAQGLDPDTLNEQISVKESAELFGPGSSEPGPRRWTDVWSAGHSVSGVKRRSPLSEVVRETVAEYEDARARTRSVLEQRRAANADS</sequence>
<evidence type="ECO:0000256" key="5">
    <source>
        <dbReference type="ARBA" id="ARBA00023033"/>
    </source>
</evidence>
<reference evidence="6" key="1">
    <citation type="submission" date="2019-07" db="EMBL/GenBank/DDBJ databases">
        <title>Genomic Encyclopedia of Type Strains, Phase IV (KMG-IV): sequencing the most valuable type-strain genomes for metagenomic binning, comparative biology and taxonomic classification.</title>
        <authorList>
            <person name="Goeker M."/>
        </authorList>
    </citation>
    <scope>NUCLEOTIDE SEQUENCE</scope>
    <source>
        <strain evidence="6">DSM 44596</strain>
    </source>
</reference>
<dbReference type="Gene3D" id="3.20.20.70">
    <property type="entry name" value="Aldolase class I"/>
    <property type="match status" value="1"/>
</dbReference>
<dbReference type="InterPro" id="IPR013785">
    <property type="entry name" value="Aldolase_TIM"/>
</dbReference>
<comment type="similarity">
    <text evidence="1">Belongs to the nitronate monooxygenase family. NMO class I subfamily.</text>
</comment>
<dbReference type="AlphaFoldDB" id="A0A652YUH1"/>
<proteinExistence type="inferred from homology"/>
<protein>
    <submittedName>
        <fullName evidence="6">Nitronate monooxygenase</fullName>
    </submittedName>
</protein>
<dbReference type="GO" id="GO:0018580">
    <property type="term" value="F:nitronate monooxygenase activity"/>
    <property type="evidence" value="ECO:0007669"/>
    <property type="project" value="InterPro"/>
</dbReference>
<dbReference type="InterPro" id="IPR004136">
    <property type="entry name" value="NMO"/>
</dbReference>
<keyword evidence="3" id="KW-0288">FMN</keyword>
<comment type="caution">
    <text evidence="6">The sequence shown here is derived from an EMBL/GenBank/DDBJ whole genome shotgun (WGS) entry which is preliminary data.</text>
</comment>
<dbReference type="EMBL" id="VNIQ01000002">
    <property type="protein sequence ID" value="TYQ06767.1"/>
    <property type="molecule type" value="Genomic_DNA"/>
</dbReference>
<organism evidence="6">
    <name type="scientific">Nocardia globerula</name>
    <dbReference type="NCBI Taxonomy" id="1818"/>
    <lineage>
        <taxon>Bacteria</taxon>
        <taxon>Bacillati</taxon>
        <taxon>Actinomycetota</taxon>
        <taxon>Actinomycetes</taxon>
        <taxon>Mycobacteriales</taxon>
        <taxon>Nocardiaceae</taxon>
        <taxon>Nocardia</taxon>
    </lineage>
</organism>
<accession>A0A652YUH1</accession>
<dbReference type="Pfam" id="PF03060">
    <property type="entry name" value="NMO"/>
    <property type="match status" value="1"/>
</dbReference>
<keyword evidence="2" id="KW-0285">Flavoprotein</keyword>
<name>A0A652YUH1_NOCGL</name>
<evidence type="ECO:0000313" key="6">
    <source>
        <dbReference type="EMBL" id="TYQ06767.1"/>
    </source>
</evidence>
<evidence type="ECO:0000256" key="4">
    <source>
        <dbReference type="ARBA" id="ARBA00023002"/>
    </source>
</evidence>